<keyword evidence="2" id="KW-0472">Membrane</keyword>
<comment type="function">
    <text evidence="2">Involved in the storage or transport of lipids necessary for membrane maintenance under stressful conditions. Displays a binding preference for lysophospholipids.</text>
</comment>
<sequence>MRKLSVLLLAFMLGGCSMNRAHHPPLATVASVDLQRFMGDWYVIANIPPWIEKDAVNSVENYRLDADGNIPTTFTYRKKTFDGPRKTMTSKAFVVNRQTNAEWGVQFIWPIKAEYLIAWLAEDYSVVIVARSKRDYLWLMARQPQIPEAQLRELKQRIIAMGYDISKLRLVPQRWPEVPEKP</sequence>
<feature type="signal peptide" evidence="2">
    <location>
        <begin position="1"/>
        <end position="21"/>
    </location>
</feature>
<dbReference type="CDD" id="cd19438">
    <property type="entry name" value="lipocalin_Blc-like"/>
    <property type="match status" value="1"/>
</dbReference>
<keyword evidence="2" id="KW-0998">Cell outer membrane</keyword>
<dbReference type="PANTHER" id="PTHR10612:SF34">
    <property type="entry name" value="APOLIPOPROTEIN D"/>
    <property type="match status" value="1"/>
</dbReference>
<dbReference type="OrthoDB" id="9793905at2"/>
<dbReference type="GO" id="GO:0009279">
    <property type="term" value="C:cell outer membrane"/>
    <property type="evidence" value="ECO:0007669"/>
    <property type="project" value="UniProtKB-SubCell"/>
</dbReference>
<dbReference type="GO" id="GO:0006950">
    <property type="term" value="P:response to stress"/>
    <property type="evidence" value="ECO:0007669"/>
    <property type="project" value="UniProtKB-ARBA"/>
</dbReference>
<dbReference type="SUPFAM" id="SSF50814">
    <property type="entry name" value="Lipocalins"/>
    <property type="match status" value="1"/>
</dbReference>
<organism evidence="4 5">
    <name type="scientific">Solimonas fluminis</name>
    <dbReference type="NCBI Taxonomy" id="2086571"/>
    <lineage>
        <taxon>Bacteria</taxon>
        <taxon>Pseudomonadati</taxon>
        <taxon>Pseudomonadota</taxon>
        <taxon>Gammaproteobacteria</taxon>
        <taxon>Nevskiales</taxon>
        <taxon>Nevskiaceae</taxon>
        <taxon>Solimonas</taxon>
    </lineage>
</organism>
<gene>
    <name evidence="4" type="ORF">C3942_12025</name>
</gene>
<dbReference type="RefSeq" id="WP_104230588.1">
    <property type="nucleotide sequence ID" value="NZ_PSNW01000006.1"/>
</dbReference>
<keyword evidence="2" id="KW-0732">Signal</keyword>
<evidence type="ECO:0000313" key="5">
    <source>
        <dbReference type="Proteomes" id="UP000238220"/>
    </source>
</evidence>
<dbReference type="InterPro" id="IPR000566">
    <property type="entry name" value="Lipocln_cytosolic_FA-bd_dom"/>
</dbReference>
<dbReference type="GO" id="GO:0008289">
    <property type="term" value="F:lipid binding"/>
    <property type="evidence" value="ECO:0007669"/>
    <property type="project" value="UniProtKB-UniRule"/>
</dbReference>
<dbReference type="AlphaFoldDB" id="A0A2S5TEW3"/>
<comment type="similarity">
    <text evidence="1 2">Belongs to the calycin superfamily. Lipocalin family.</text>
</comment>
<evidence type="ECO:0000259" key="3">
    <source>
        <dbReference type="Pfam" id="PF08212"/>
    </source>
</evidence>
<protein>
    <recommendedName>
        <fullName evidence="2">Outer membrane lipoprotein Blc</fullName>
    </recommendedName>
</protein>
<keyword evidence="2" id="KW-0446">Lipid-binding</keyword>
<name>A0A2S5TEW3_9GAMM</name>
<evidence type="ECO:0000256" key="2">
    <source>
        <dbReference type="PIRNR" id="PIRNR036893"/>
    </source>
</evidence>
<dbReference type="Pfam" id="PF08212">
    <property type="entry name" value="Lipocalin_2"/>
    <property type="match status" value="1"/>
</dbReference>
<dbReference type="PIRSF" id="PIRSF036893">
    <property type="entry name" value="Lipocalin_ApoD"/>
    <property type="match status" value="1"/>
</dbReference>
<comment type="caution">
    <text evidence="4">The sequence shown here is derived from an EMBL/GenBank/DDBJ whole genome shotgun (WGS) entry which is preliminary data.</text>
</comment>
<feature type="domain" description="Lipocalin/cytosolic fatty-acid binding" evidence="3">
    <location>
        <begin position="32"/>
        <end position="173"/>
    </location>
</feature>
<keyword evidence="2" id="KW-0449">Lipoprotein</keyword>
<dbReference type="Proteomes" id="UP000238220">
    <property type="component" value="Unassembled WGS sequence"/>
</dbReference>
<comment type="subunit">
    <text evidence="2">Homodimer.</text>
</comment>
<dbReference type="InterPro" id="IPR047202">
    <property type="entry name" value="Lipocalin_Blc-like_dom"/>
</dbReference>
<dbReference type="EMBL" id="PSNW01000006">
    <property type="protein sequence ID" value="PPE73526.1"/>
    <property type="molecule type" value="Genomic_DNA"/>
</dbReference>
<evidence type="ECO:0000256" key="1">
    <source>
        <dbReference type="ARBA" id="ARBA00006889"/>
    </source>
</evidence>
<proteinExistence type="inferred from homology"/>
<accession>A0A2S5TEW3</accession>
<dbReference type="PROSITE" id="PS00213">
    <property type="entry name" value="LIPOCALIN"/>
    <property type="match status" value="1"/>
</dbReference>
<feature type="chain" id="PRO_5015377214" description="Outer membrane lipoprotein Blc" evidence="2">
    <location>
        <begin position="22"/>
        <end position="182"/>
    </location>
</feature>
<dbReference type="PANTHER" id="PTHR10612">
    <property type="entry name" value="APOLIPOPROTEIN D"/>
    <property type="match status" value="1"/>
</dbReference>
<evidence type="ECO:0000313" key="4">
    <source>
        <dbReference type="EMBL" id="PPE73526.1"/>
    </source>
</evidence>
<dbReference type="InterPro" id="IPR012674">
    <property type="entry name" value="Calycin"/>
</dbReference>
<dbReference type="PRINTS" id="PR01171">
    <property type="entry name" value="BCTLIPOCALIN"/>
</dbReference>
<comment type="subcellular location">
    <subcellularLocation>
        <location evidence="2">Cell outer membrane</location>
    </subcellularLocation>
</comment>
<reference evidence="4 5" key="1">
    <citation type="submission" date="2018-02" db="EMBL/GenBank/DDBJ databases">
        <title>Genome sequencing of Solimonas sp. HR-BB.</title>
        <authorList>
            <person name="Lee Y."/>
            <person name="Jeon C.O."/>
        </authorList>
    </citation>
    <scope>NUCLEOTIDE SEQUENCE [LARGE SCALE GENOMIC DNA]</scope>
    <source>
        <strain evidence="4 5">HR-BB</strain>
    </source>
</reference>
<dbReference type="Gene3D" id="2.40.128.20">
    <property type="match status" value="1"/>
</dbReference>
<dbReference type="InterPro" id="IPR022272">
    <property type="entry name" value="Lipocalin_CS"/>
</dbReference>
<dbReference type="InterPro" id="IPR002446">
    <property type="entry name" value="Lipocalin_bac"/>
</dbReference>
<dbReference type="PROSITE" id="PS51257">
    <property type="entry name" value="PROKAR_LIPOPROTEIN"/>
    <property type="match status" value="1"/>
</dbReference>
<keyword evidence="5" id="KW-1185">Reference proteome</keyword>
<dbReference type="InterPro" id="IPR022271">
    <property type="entry name" value="Lipocalin_ApoD"/>
</dbReference>